<sequence length="219" mass="23687">MVLFDLDDTLVDRQLALARWVASFRGSFGLGQEDESWLANLLAERAVPEHFEAVRARFRLSEPADVLWGRYCTGMAAAVCCPPDVLAGLEELRAVGWRIGVATNGAADIQWAKLRATGIADRADAVCVSEEVGARKPDPALFFEAVRRCGGLRDGDQAWMVGDGAVNDIGGGQAAGLRTVWVDRGATWPETLSEPDHQVPDARTAIELLKSLGPRKSET</sequence>
<dbReference type="GO" id="GO:0044281">
    <property type="term" value="P:small molecule metabolic process"/>
    <property type="evidence" value="ECO:0007669"/>
    <property type="project" value="UniProtKB-ARBA"/>
</dbReference>
<dbReference type="InterPro" id="IPR023214">
    <property type="entry name" value="HAD_sf"/>
</dbReference>
<keyword evidence="3" id="KW-0460">Magnesium</keyword>
<comment type="cofactor">
    <cofactor evidence="1">
        <name>Mg(2+)</name>
        <dbReference type="ChEBI" id="CHEBI:18420"/>
    </cofactor>
</comment>
<dbReference type="InterPro" id="IPR051400">
    <property type="entry name" value="HAD-like_hydrolase"/>
</dbReference>
<gene>
    <name evidence="4" type="ORF">SAMN05444921_1372</name>
</gene>
<evidence type="ECO:0000313" key="5">
    <source>
        <dbReference type="Proteomes" id="UP000199063"/>
    </source>
</evidence>
<dbReference type="Gene3D" id="3.40.50.1000">
    <property type="entry name" value="HAD superfamily/HAD-like"/>
    <property type="match status" value="1"/>
</dbReference>
<keyword evidence="5" id="KW-1185">Reference proteome</keyword>
<dbReference type="SUPFAM" id="SSF56784">
    <property type="entry name" value="HAD-like"/>
    <property type="match status" value="1"/>
</dbReference>
<organism evidence="4 5">
    <name type="scientific">Streptomyces wuyuanensis</name>
    <dbReference type="NCBI Taxonomy" id="1196353"/>
    <lineage>
        <taxon>Bacteria</taxon>
        <taxon>Bacillati</taxon>
        <taxon>Actinomycetota</taxon>
        <taxon>Actinomycetes</taxon>
        <taxon>Kitasatosporales</taxon>
        <taxon>Streptomycetaceae</taxon>
        <taxon>Streptomyces</taxon>
    </lineage>
</organism>
<dbReference type="AlphaFoldDB" id="A0A1H0DWL5"/>
<dbReference type="EMBL" id="FNHI01000037">
    <property type="protein sequence ID" value="SDN74458.1"/>
    <property type="molecule type" value="Genomic_DNA"/>
</dbReference>
<dbReference type="NCBIfam" id="TIGR01549">
    <property type="entry name" value="HAD-SF-IA-v1"/>
    <property type="match status" value="1"/>
</dbReference>
<dbReference type="GO" id="GO:0016787">
    <property type="term" value="F:hydrolase activity"/>
    <property type="evidence" value="ECO:0007669"/>
    <property type="project" value="UniProtKB-KW"/>
</dbReference>
<dbReference type="InterPro" id="IPR036412">
    <property type="entry name" value="HAD-like_sf"/>
</dbReference>
<evidence type="ECO:0000256" key="1">
    <source>
        <dbReference type="ARBA" id="ARBA00001946"/>
    </source>
</evidence>
<evidence type="ECO:0000313" key="4">
    <source>
        <dbReference type="EMBL" id="SDN74458.1"/>
    </source>
</evidence>
<dbReference type="PANTHER" id="PTHR46470">
    <property type="entry name" value="N-ACYLNEURAMINATE-9-PHOSPHATASE"/>
    <property type="match status" value="1"/>
</dbReference>
<dbReference type="SFLD" id="SFLDG01129">
    <property type="entry name" value="C1.5:_HAD__Beta-PGM__Phosphata"/>
    <property type="match status" value="1"/>
</dbReference>
<dbReference type="SFLD" id="SFLDS00003">
    <property type="entry name" value="Haloacid_Dehalogenase"/>
    <property type="match status" value="1"/>
</dbReference>
<dbReference type="InterPro" id="IPR006439">
    <property type="entry name" value="HAD-SF_hydro_IA"/>
</dbReference>
<evidence type="ECO:0000256" key="2">
    <source>
        <dbReference type="ARBA" id="ARBA00022801"/>
    </source>
</evidence>
<reference evidence="5" key="1">
    <citation type="submission" date="2016-10" db="EMBL/GenBank/DDBJ databases">
        <authorList>
            <person name="Varghese N."/>
            <person name="Submissions S."/>
        </authorList>
    </citation>
    <scope>NUCLEOTIDE SEQUENCE [LARGE SCALE GENOMIC DNA]</scope>
    <source>
        <strain evidence="5">CGMCC 4.7042</strain>
    </source>
</reference>
<keyword evidence="2 4" id="KW-0378">Hydrolase</keyword>
<proteinExistence type="predicted"/>
<evidence type="ECO:0000256" key="3">
    <source>
        <dbReference type="ARBA" id="ARBA00022842"/>
    </source>
</evidence>
<protein>
    <submittedName>
        <fullName evidence="4">Putative hydrolase of the HAD superfamily</fullName>
    </submittedName>
</protein>
<dbReference type="Pfam" id="PF00702">
    <property type="entry name" value="Hydrolase"/>
    <property type="match status" value="1"/>
</dbReference>
<dbReference type="Gene3D" id="1.20.120.710">
    <property type="entry name" value="Haloacid dehalogenase hydrolase-like domain"/>
    <property type="match status" value="1"/>
</dbReference>
<accession>A0A1H0DWL5</accession>
<dbReference type="STRING" id="1196353.SAMN05444921_1372"/>
<dbReference type="Proteomes" id="UP000199063">
    <property type="component" value="Unassembled WGS sequence"/>
</dbReference>
<name>A0A1H0DWL5_9ACTN</name>